<proteinExistence type="predicted"/>
<evidence type="ECO:0000256" key="1">
    <source>
        <dbReference type="SAM" id="MobiDB-lite"/>
    </source>
</evidence>
<dbReference type="STRING" id="1841610.A6X21_07620"/>
<gene>
    <name evidence="2" type="ORF">A6X21_07620</name>
</gene>
<dbReference type="AlphaFoldDB" id="A0A1C3E9A4"/>
<keyword evidence="3" id="KW-1185">Reference proteome</keyword>
<dbReference type="EMBL" id="LYDR01000124">
    <property type="protein sequence ID" value="ODA29749.1"/>
    <property type="molecule type" value="Genomic_DNA"/>
</dbReference>
<sequence>MRTRQALTLRRWISWPLNLAFASYFCVLGELRNLVSKPWVVIVGLWRRLNRSCATPVLQPARDPEMCGSQNDSGRMAATPIYDSVITSAEELIPTKPLDFTMKMAVGVNTKNRPSRTTGPLCREEWSFHGQPDVS</sequence>
<organism evidence="2 3">
    <name type="scientific">Planctopirus hydrillae</name>
    <dbReference type="NCBI Taxonomy" id="1841610"/>
    <lineage>
        <taxon>Bacteria</taxon>
        <taxon>Pseudomonadati</taxon>
        <taxon>Planctomycetota</taxon>
        <taxon>Planctomycetia</taxon>
        <taxon>Planctomycetales</taxon>
        <taxon>Planctomycetaceae</taxon>
        <taxon>Planctopirus</taxon>
    </lineage>
</organism>
<feature type="region of interest" description="Disordered" evidence="1">
    <location>
        <begin position="112"/>
        <end position="135"/>
    </location>
</feature>
<name>A0A1C3E9A4_9PLAN</name>
<reference evidence="2 3" key="1">
    <citation type="submission" date="2016-05" db="EMBL/GenBank/DDBJ databases">
        <title>Genomic and physiological characterization of Planctopirus sp. isolated from fresh water lake.</title>
        <authorList>
            <person name="Subhash Y."/>
            <person name="Ramana C."/>
        </authorList>
    </citation>
    <scope>NUCLEOTIDE SEQUENCE [LARGE SCALE GENOMIC DNA]</scope>
    <source>
        <strain evidence="2 3">JC280</strain>
    </source>
</reference>
<dbReference type="Proteomes" id="UP000094828">
    <property type="component" value="Unassembled WGS sequence"/>
</dbReference>
<accession>A0A1C3E9A4</accession>
<protein>
    <submittedName>
        <fullName evidence="2">Uncharacterized protein</fullName>
    </submittedName>
</protein>
<comment type="caution">
    <text evidence="2">The sequence shown here is derived from an EMBL/GenBank/DDBJ whole genome shotgun (WGS) entry which is preliminary data.</text>
</comment>
<evidence type="ECO:0000313" key="2">
    <source>
        <dbReference type="EMBL" id="ODA29749.1"/>
    </source>
</evidence>
<evidence type="ECO:0000313" key="3">
    <source>
        <dbReference type="Proteomes" id="UP000094828"/>
    </source>
</evidence>